<reference evidence="1 2" key="1">
    <citation type="submission" date="2012-08" db="EMBL/GenBank/DDBJ databases">
        <title>Oryza genome evolution.</title>
        <authorList>
            <person name="Wing R.A."/>
        </authorList>
    </citation>
    <scope>NUCLEOTIDE SEQUENCE</scope>
</reference>
<sequence length="82" mass="9133">MVALLPHGRSHGMVVEPSVARYTTDQSTRPCSTQQLFSGRTIRCLLQIEARVITSPTYRTWPHGAATAYIEDSGEYCCDDDN</sequence>
<dbReference type="EnsemblPlants" id="LPERR01G32900.1">
    <property type="protein sequence ID" value="LPERR01G32900.1"/>
    <property type="gene ID" value="LPERR01G32900"/>
</dbReference>
<accession>A0A0D9V852</accession>
<name>A0A0D9V852_9ORYZ</name>
<organism evidence="1 2">
    <name type="scientific">Leersia perrieri</name>
    <dbReference type="NCBI Taxonomy" id="77586"/>
    <lineage>
        <taxon>Eukaryota</taxon>
        <taxon>Viridiplantae</taxon>
        <taxon>Streptophyta</taxon>
        <taxon>Embryophyta</taxon>
        <taxon>Tracheophyta</taxon>
        <taxon>Spermatophyta</taxon>
        <taxon>Magnoliopsida</taxon>
        <taxon>Liliopsida</taxon>
        <taxon>Poales</taxon>
        <taxon>Poaceae</taxon>
        <taxon>BOP clade</taxon>
        <taxon>Oryzoideae</taxon>
        <taxon>Oryzeae</taxon>
        <taxon>Oryzinae</taxon>
        <taxon>Leersia</taxon>
    </lineage>
</organism>
<evidence type="ECO:0000313" key="2">
    <source>
        <dbReference type="Proteomes" id="UP000032180"/>
    </source>
</evidence>
<dbReference type="Proteomes" id="UP000032180">
    <property type="component" value="Chromosome 1"/>
</dbReference>
<keyword evidence="2" id="KW-1185">Reference proteome</keyword>
<dbReference type="AlphaFoldDB" id="A0A0D9V852"/>
<reference evidence="2" key="2">
    <citation type="submission" date="2013-12" db="EMBL/GenBank/DDBJ databases">
        <authorList>
            <person name="Yu Y."/>
            <person name="Lee S."/>
            <person name="de Baynast K."/>
            <person name="Wissotski M."/>
            <person name="Liu L."/>
            <person name="Talag J."/>
            <person name="Goicoechea J."/>
            <person name="Angelova A."/>
            <person name="Jetty R."/>
            <person name="Kudrna D."/>
            <person name="Golser W."/>
            <person name="Rivera L."/>
            <person name="Zhang J."/>
            <person name="Wing R."/>
        </authorList>
    </citation>
    <scope>NUCLEOTIDE SEQUENCE</scope>
</reference>
<dbReference type="Gramene" id="LPERR01G32900.1">
    <property type="protein sequence ID" value="LPERR01G32900.1"/>
    <property type="gene ID" value="LPERR01G32900"/>
</dbReference>
<proteinExistence type="predicted"/>
<reference evidence="1" key="3">
    <citation type="submission" date="2015-04" db="UniProtKB">
        <authorList>
            <consortium name="EnsemblPlants"/>
        </authorList>
    </citation>
    <scope>IDENTIFICATION</scope>
</reference>
<evidence type="ECO:0000313" key="1">
    <source>
        <dbReference type="EnsemblPlants" id="LPERR01G32900.1"/>
    </source>
</evidence>
<protein>
    <submittedName>
        <fullName evidence="1">Uncharacterized protein</fullName>
    </submittedName>
</protein>
<dbReference type="HOGENOM" id="CLU_2561572_0_0_1"/>